<keyword evidence="3" id="KW-1185">Reference proteome</keyword>
<name>A0A5A7S9S9_9NOCA</name>
<dbReference type="PANTHER" id="PTHR30503">
    <property type="entry name" value="INNER MEMBRANE PROTEIN YEDI"/>
    <property type="match status" value="1"/>
</dbReference>
<dbReference type="PIRSF" id="PIRSF016660">
    <property type="entry name" value="YedI"/>
    <property type="match status" value="1"/>
</dbReference>
<proteinExistence type="predicted"/>
<gene>
    <name evidence="2" type="ORF">FOY51_21780</name>
</gene>
<evidence type="ECO:0000313" key="3">
    <source>
        <dbReference type="Proteomes" id="UP000322244"/>
    </source>
</evidence>
<protein>
    <submittedName>
        <fullName evidence="2">DUF808 domain-containing protein</fullName>
    </submittedName>
</protein>
<sequence>MAVGLAALLDDIAVLAKAAAASIDDVGAAAAKAGTKAAGVVIDDAAVTPQYVRGLAAERELPIVKKIAIGSLRNKFLIILPVILLLSEFVPWLLTPLLMLGGAYLCYEGAEKVWERVAHHEAHEDEAQTPPDEKTLVSGAVRTDLILSGEIMVISLNEVADQGFWSRLTILAIVAVVMTVLVYGAVGFIVKMDDVGLRLAEGSGKAIPAFGRGLVQAMPKVLGVLTIVGTAAMLWVGGHILLVGTDDLGLHFLYDFVHHIEEAAHDATDAVGGVVGWLVNTFASAVLGLIVGAILVAIVTPILRARKAKSGNAAHH</sequence>
<keyword evidence="1" id="KW-0812">Transmembrane</keyword>
<organism evidence="2 3">
    <name type="scientific">Antrihabitans cavernicola</name>
    <dbReference type="NCBI Taxonomy" id="2495913"/>
    <lineage>
        <taxon>Bacteria</taxon>
        <taxon>Bacillati</taxon>
        <taxon>Actinomycetota</taxon>
        <taxon>Actinomycetes</taxon>
        <taxon>Mycobacteriales</taxon>
        <taxon>Nocardiaceae</taxon>
        <taxon>Antrihabitans</taxon>
    </lineage>
</organism>
<reference evidence="2 3" key="1">
    <citation type="submission" date="2019-07" db="EMBL/GenBank/DDBJ databases">
        <title>Rhodococcus cavernicolus sp. nov., isolated from a cave.</title>
        <authorList>
            <person name="Lee S.D."/>
        </authorList>
    </citation>
    <scope>NUCLEOTIDE SEQUENCE [LARGE SCALE GENOMIC DNA]</scope>
    <source>
        <strain evidence="2 3">C1-24</strain>
    </source>
</reference>
<keyword evidence="1" id="KW-0472">Membrane</keyword>
<feature type="transmembrane region" description="Helical" evidence="1">
    <location>
        <begin position="221"/>
        <end position="242"/>
    </location>
</feature>
<evidence type="ECO:0000313" key="2">
    <source>
        <dbReference type="EMBL" id="KAA0020212.1"/>
    </source>
</evidence>
<dbReference type="PANTHER" id="PTHR30503:SF3">
    <property type="entry name" value="INNER MEMBRANE PROTEIN YEDI"/>
    <property type="match status" value="1"/>
</dbReference>
<dbReference type="RefSeq" id="WP_149432363.1">
    <property type="nucleotide sequence ID" value="NZ_VLNY01000013.1"/>
</dbReference>
<dbReference type="AlphaFoldDB" id="A0A5A7S9S9"/>
<comment type="caution">
    <text evidence="2">The sequence shown here is derived from an EMBL/GenBank/DDBJ whole genome shotgun (WGS) entry which is preliminary data.</text>
</comment>
<accession>A0A5A7S9S9</accession>
<feature type="transmembrane region" description="Helical" evidence="1">
    <location>
        <begin position="76"/>
        <end position="94"/>
    </location>
</feature>
<dbReference type="InterPro" id="IPR008526">
    <property type="entry name" value="YedI"/>
</dbReference>
<feature type="transmembrane region" description="Helical" evidence="1">
    <location>
        <begin position="168"/>
        <end position="190"/>
    </location>
</feature>
<dbReference type="Proteomes" id="UP000322244">
    <property type="component" value="Unassembled WGS sequence"/>
</dbReference>
<evidence type="ECO:0000256" key="1">
    <source>
        <dbReference type="SAM" id="Phobius"/>
    </source>
</evidence>
<dbReference type="GO" id="GO:0005886">
    <property type="term" value="C:plasma membrane"/>
    <property type="evidence" value="ECO:0007669"/>
    <property type="project" value="TreeGrafter"/>
</dbReference>
<dbReference type="Pfam" id="PF05661">
    <property type="entry name" value="DUF808"/>
    <property type="match status" value="1"/>
</dbReference>
<dbReference type="OrthoDB" id="9814178at2"/>
<dbReference type="EMBL" id="VLNY01000013">
    <property type="protein sequence ID" value="KAA0020212.1"/>
    <property type="molecule type" value="Genomic_DNA"/>
</dbReference>
<feature type="transmembrane region" description="Helical" evidence="1">
    <location>
        <begin position="282"/>
        <end position="303"/>
    </location>
</feature>
<keyword evidence="1" id="KW-1133">Transmembrane helix</keyword>